<dbReference type="Proteomes" id="UP001171916">
    <property type="component" value="Unassembled WGS sequence"/>
</dbReference>
<keyword evidence="6" id="KW-1185">Reference proteome</keyword>
<dbReference type="GO" id="GO:0032259">
    <property type="term" value="P:methylation"/>
    <property type="evidence" value="ECO:0007669"/>
    <property type="project" value="UniProtKB-KW"/>
</dbReference>
<dbReference type="InterPro" id="IPR029063">
    <property type="entry name" value="SAM-dependent_MTases_sf"/>
</dbReference>
<comment type="caution">
    <text evidence="5">The sequence shown here is derived from an EMBL/GenBank/DDBJ whole genome shotgun (WGS) entry which is preliminary data.</text>
</comment>
<sequence length="265" mass="30695">MDKRYLHGFIPEEQQRLINQAGFLTPLIYPKIDFSGCKRILEIGCGVGAQTAKLLELFPETHITCVDHSEIQLDKARENLKFAGNRVDFLLQDATELKLPESYDGVYICWVLEHIPNPEKVLRSLKPFLDKEAKIWITEVFNSSFYYQPHGERLEYYYSQYNTYQRDCGGDPDVGANLGNLLFREGYNEIKTFPGGFHLDKKDEGLLLEFLEFWKKLMRSGSEGMLRDGYIILDDISGMEEDLDAIAKNENPIFFYRFIQAFATI</sequence>
<dbReference type="Gene3D" id="3.40.50.150">
    <property type="entry name" value="Vaccinia Virus protein VP39"/>
    <property type="match status" value="1"/>
</dbReference>
<dbReference type="GO" id="GO:0008168">
    <property type="term" value="F:methyltransferase activity"/>
    <property type="evidence" value="ECO:0007669"/>
    <property type="project" value="UniProtKB-KW"/>
</dbReference>
<reference evidence="5" key="1">
    <citation type="submission" date="2023-06" db="EMBL/GenBank/DDBJ databases">
        <title>Robiginitalea aurantiacus sp. nov. and Algoriphagus sediminis sp. nov., isolated from coastal sediment.</title>
        <authorList>
            <person name="Zhou Z.Y."/>
            <person name="An J."/>
            <person name="Jia Y.W."/>
            <person name="Du Z.J."/>
        </authorList>
    </citation>
    <scope>NUCLEOTIDE SEQUENCE</scope>
    <source>
        <strain evidence="5">C2-7</strain>
    </source>
</reference>
<protein>
    <submittedName>
        <fullName evidence="5">Class I SAM-dependent methyltransferase</fullName>
        <ecNumber evidence="5">2.1.1.-</ecNumber>
    </submittedName>
</protein>
<evidence type="ECO:0000313" key="5">
    <source>
        <dbReference type="EMBL" id="MDN3204031.1"/>
    </source>
</evidence>
<name>A0ABT7YC00_9BACT</name>
<organism evidence="5 6">
    <name type="scientific">Algoriphagus sediminis</name>
    <dbReference type="NCBI Taxonomy" id="3057113"/>
    <lineage>
        <taxon>Bacteria</taxon>
        <taxon>Pseudomonadati</taxon>
        <taxon>Bacteroidota</taxon>
        <taxon>Cytophagia</taxon>
        <taxon>Cytophagales</taxon>
        <taxon>Cyclobacteriaceae</taxon>
        <taxon>Algoriphagus</taxon>
    </lineage>
</organism>
<dbReference type="InterPro" id="IPR041698">
    <property type="entry name" value="Methyltransf_25"/>
</dbReference>
<evidence type="ECO:0000256" key="3">
    <source>
        <dbReference type="SAM" id="Coils"/>
    </source>
</evidence>
<dbReference type="EMBL" id="JAUEPH010000003">
    <property type="protein sequence ID" value="MDN3204031.1"/>
    <property type="molecule type" value="Genomic_DNA"/>
</dbReference>
<dbReference type="PANTHER" id="PTHR43861:SF1">
    <property type="entry name" value="TRANS-ACONITATE 2-METHYLTRANSFERASE"/>
    <property type="match status" value="1"/>
</dbReference>
<evidence type="ECO:0000256" key="2">
    <source>
        <dbReference type="ARBA" id="ARBA00022679"/>
    </source>
</evidence>
<dbReference type="EC" id="2.1.1.-" evidence="5"/>
<evidence type="ECO:0000259" key="4">
    <source>
        <dbReference type="Pfam" id="PF13649"/>
    </source>
</evidence>
<proteinExistence type="predicted"/>
<dbReference type="CDD" id="cd02440">
    <property type="entry name" value="AdoMet_MTases"/>
    <property type="match status" value="1"/>
</dbReference>
<dbReference type="SUPFAM" id="SSF53335">
    <property type="entry name" value="S-adenosyl-L-methionine-dependent methyltransferases"/>
    <property type="match status" value="1"/>
</dbReference>
<feature type="domain" description="Methyltransferase" evidence="4">
    <location>
        <begin position="40"/>
        <end position="128"/>
    </location>
</feature>
<gene>
    <name evidence="5" type="ORF">QVH07_07715</name>
</gene>
<dbReference type="Pfam" id="PF13649">
    <property type="entry name" value="Methyltransf_25"/>
    <property type="match status" value="1"/>
</dbReference>
<feature type="coiled-coil region" evidence="3">
    <location>
        <begin position="66"/>
        <end position="93"/>
    </location>
</feature>
<dbReference type="PANTHER" id="PTHR43861">
    <property type="entry name" value="TRANS-ACONITATE 2-METHYLTRANSFERASE-RELATED"/>
    <property type="match status" value="1"/>
</dbReference>
<evidence type="ECO:0000313" key="6">
    <source>
        <dbReference type="Proteomes" id="UP001171916"/>
    </source>
</evidence>
<keyword evidence="3" id="KW-0175">Coiled coil</keyword>
<accession>A0ABT7YC00</accession>
<evidence type="ECO:0000256" key="1">
    <source>
        <dbReference type="ARBA" id="ARBA00022603"/>
    </source>
</evidence>
<dbReference type="RefSeq" id="WP_289999585.1">
    <property type="nucleotide sequence ID" value="NZ_JAUEPH010000003.1"/>
</dbReference>
<keyword evidence="1 5" id="KW-0489">Methyltransferase</keyword>
<keyword evidence="2 5" id="KW-0808">Transferase</keyword>